<dbReference type="EMBL" id="VYZN01000064">
    <property type="protein sequence ID" value="KAE9525092.1"/>
    <property type="molecule type" value="Genomic_DNA"/>
</dbReference>
<dbReference type="AlphaFoldDB" id="A0A6G0T3K2"/>
<proteinExistence type="predicted"/>
<reference evidence="1 2" key="1">
    <citation type="submission" date="2019-08" db="EMBL/GenBank/DDBJ databases">
        <title>The genome of the soybean aphid Biotype 1, its phylome, world population structure and adaptation to the North American continent.</title>
        <authorList>
            <person name="Giordano R."/>
            <person name="Donthu R.K."/>
            <person name="Hernandez A.G."/>
            <person name="Wright C.L."/>
            <person name="Zimin A.V."/>
        </authorList>
    </citation>
    <scope>NUCLEOTIDE SEQUENCE [LARGE SCALE GENOMIC DNA]</scope>
    <source>
        <tissue evidence="1">Whole aphids</tissue>
    </source>
</reference>
<organism evidence="1 2">
    <name type="scientific">Aphis glycines</name>
    <name type="common">Soybean aphid</name>
    <dbReference type="NCBI Taxonomy" id="307491"/>
    <lineage>
        <taxon>Eukaryota</taxon>
        <taxon>Metazoa</taxon>
        <taxon>Ecdysozoa</taxon>
        <taxon>Arthropoda</taxon>
        <taxon>Hexapoda</taxon>
        <taxon>Insecta</taxon>
        <taxon>Pterygota</taxon>
        <taxon>Neoptera</taxon>
        <taxon>Paraneoptera</taxon>
        <taxon>Hemiptera</taxon>
        <taxon>Sternorrhyncha</taxon>
        <taxon>Aphidomorpha</taxon>
        <taxon>Aphidoidea</taxon>
        <taxon>Aphididae</taxon>
        <taxon>Aphidini</taxon>
        <taxon>Aphis</taxon>
        <taxon>Aphis</taxon>
    </lineage>
</organism>
<protein>
    <submittedName>
        <fullName evidence="1">Uncharacterized protein</fullName>
    </submittedName>
</protein>
<dbReference type="OrthoDB" id="6581581at2759"/>
<keyword evidence="2" id="KW-1185">Reference proteome</keyword>
<evidence type="ECO:0000313" key="2">
    <source>
        <dbReference type="Proteomes" id="UP000475862"/>
    </source>
</evidence>
<accession>A0A6G0T3K2</accession>
<gene>
    <name evidence="1" type="ORF">AGLY_014506</name>
</gene>
<comment type="caution">
    <text evidence="1">The sequence shown here is derived from an EMBL/GenBank/DDBJ whole genome shotgun (WGS) entry which is preliminary data.</text>
</comment>
<evidence type="ECO:0000313" key="1">
    <source>
        <dbReference type="EMBL" id="KAE9525092.1"/>
    </source>
</evidence>
<name>A0A6G0T3K2_APHGL</name>
<sequence>MMCQINSHHRAEYERRLELIQPALDTAKTLLHSGCKSISLEHSQFYVTGLCADWLVGRAERFNLIEIFAVAYSVRDFDFSENQVFYTITDCYTGKLTVVLIFETNGTDHKPPIQIVFSWIDFSVLSVFVNLFNTDLIFTFDCLCDYWKCTVTNNGCLIHGEVKYPLVHDLSLIDVNTLRTFKRLQPKYRRYKEHVYYPSPRLENSYVKEMAIKCINKYSMRLFPATTIDQYKPRDLALSFCDYIYCMFCKRREMLAIKYTQIWRHKTYAPPHGYGYKMAQTRFLSQYDNAYGNTNNNNSYAFNYCTCIKKP</sequence>
<dbReference type="Proteomes" id="UP000475862">
    <property type="component" value="Unassembled WGS sequence"/>
</dbReference>